<dbReference type="Pfam" id="PF04965">
    <property type="entry name" value="GPW_gp25"/>
    <property type="match status" value="1"/>
</dbReference>
<dbReference type="EMBL" id="QOVW01000059">
    <property type="protein sequence ID" value="RDB36538.1"/>
    <property type="molecule type" value="Genomic_DNA"/>
</dbReference>
<sequence>MKRLDNIFYGLQSNKNLYESLSRNLDNILNTRSSLSCSDFISSEFLSSIYFGVPSFTHLSMNSKKDKEILCISIEKAIVNFENRLQNVMVEFCNYDNLKKEAKIVVFGEFLKNEVVVNLVLKVVFWEFLVNVKKE</sequence>
<organism evidence="2 3">
    <name type="scientific">Spirobacillus cienkowskii</name>
    <dbReference type="NCBI Taxonomy" id="495820"/>
    <lineage>
        <taxon>Bacteria</taxon>
        <taxon>Pseudomonadati</taxon>
        <taxon>Bdellovibrionota</taxon>
        <taxon>Oligoflexia</taxon>
        <taxon>Silvanigrellales</taxon>
        <taxon>Spirobacillus</taxon>
    </lineage>
</organism>
<dbReference type="SUPFAM" id="SSF160719">
    <property type="entry name" value="gpW/gp25-like"/>
    <property type="match status" value="1"/>
</dbReference>
<evidence type="ECO:0000259" key="1">
    <source>
        <dbReference type="Pfam" id="PF04965"/>
    </source>
</evidence>
<evidence type="ECO:0000313" key="3">
    <source>
        <dbReference type="Proteomes" id="UP000253934"/>
    </source>
</evidence>
<dbReference type="AlphaFoldDB" id="A0A369KS15"/>
<protein>
    <submittedName>
        <fullName evidence="2">Type VI secretion system baseplate subunit TssE</fullName>
    </submittedName>
</protein>
<dbReference type="InterPro" id="IPR017737">
    <property type="entry name" value="TssE1-like"/>
</dbReference>
<keyword evidence="3" id="KW-1185">Reference proteome</keyword>
<gene>
    <name evidence="2" type="primary">tssE</name>
    <name evidence="2" type="ORF">DCC88_04480</name>
</gene>
<dbReference type="Proteomes" id="UP000253934">
    <property type="component" value="Unassembled WGS sequence"/>
</dbReference>
<evidence type="ECO:0000313" key="2">
    <source>
        <dbReference type="EMBL" id="RDB36538.1"/>
    </source>
</evidence>
<feature type="domain" description="IraD/Gp25-like" evidence="1">
    <location>
        <begin position="17"/>
        <end position="97"/>
    </location>
</feature>
<reference evidence="2" key="1">
    <citation type="submission" date="2018-04" db="EMBL/GenBank/DDBJ databases">
        <title>Draft genome sequence of the Candidatus Spirobacillus cienkowskii, a pathogen of freshwater Daphnia species, reconstructed from hemolymph metagenomic reads.</title>
        <authorList>
            <person name="Bresciani L."/>
            <person name="Lemos L.N."/>
            <person name="Wale N."/>
            <person name="Lin J.Y."/>
            <person name="Fernandes G.R."/>
            <person name="Duffy M.A."/>
            <person name="Rodrigues J.M."/>
        </authorList>
    </citation>
    <scope>NUCLEOTIDE SEQUENCE [LARGE SCALE GENOMIC DNA]</scope>
    <source>
        <strain evidence="2">Binning01</strain>
    </source>
</reference>
<proteinExistence type="predicted"/>
<dbReference type="InterPro" id="IPR007048">
    <property type="entry name" value="IraD/Gp25-like"/>
</dbReference>
<name>A0A369KS15_9BACT</name>
<comment type="caution">
    <text evidence="2">The sequence shown here is derived from an EMBL/GenBank/DDBJ whole genome shotgun (WGS) entry which is preliminary data.</text>
</comment>
<dbReference type="NCBIfam" id="TIGR03357">
    <property type="entry name" value="VI_zyme"/>
    <property type="match status" value="1"/>
</dbReference>
<accession>A0A369KS15</accession>